<name>A0ABR3TE93_9PEZI</name>
<comment type="caution">
    <text evidence="5">The sequence shown here is derived from an EMBL/GenBank/DDBJ whole genome shotgun (WGS) entry which is preliminary data.</text>
</comment>
<dbReference type="Proteomes" id="UP001521116">
    <property type="component" value="Unassembled WGS sequence"/>
</dbReference>
<dbReference type="InterPro" id="IPR056884">
    <property type="entry name" value="NPHP3-like_N"/>
</dbReference>
<feature type="compositionally biased region" description="Basic and acidic residues" evidence="3">
    <location>
        <begin position="975"/>
        <end position="992"/>
    </location>
</feature>
<dbReference type="Pfam" id="PF24809">
    <property type="entry name" value="DUF7708"/>
    <property type="match status" value="1"/>
</dbReference>
<dbReference type="Gene3D" id="3.30.160.60">
    <property type="entry name" value="Classic Zinc Finger"/>
    <property type="match status" value="3"/>
</dbReference>
<gene>
    <name evidence="5" type="ORF">SLS56_000404</name>
</gene>
<accession>A0ABR3TE93</accession>
<dbReference type="PANTHER" id="PTHR10039">
    <property type="entry name" value="AMELOGENIN"/>
    <property type="match status" value="1"/>
</dbReference>
<keyword evidence="1" id="KW-0677">Repeat</keyword>
<feature type="domain" description="C2H2-type" evidence="4">
    <location>
        <begin position="865"/>
        <end position="901"/>
    </location>
</feature>
<keyword evidence="6" id="KW-1185">Reference proteome</keyword>
<dbReference type="SUPFAM" id="SSF57667">
    <property type="entry name" value="beta-beta-alpha zinc fingers"/>
    <property type="match status" value="1"/>
</dbReference>
<evidence type="ECO:0000256" key="2">
    <source>
        <dbReference type="PROSITE-ProRule" id="PRU00042"/>
    </source>
</evidence>
<dbReference type="PANTHER" id="PTHR10039:SF14">
    <property type="entry name" value="NACHT DOMAIN-CONTAINING PROTEIN"/>
    <property type="match status" value="1"/>
</dbReference>
<protein>
    <recommendedName>
        <fullName evidence="4">C2H2-type domain-containing protein</fullName>
    </recommendedName>
</protein>
<feature type="domain" description="C2H2-type" evidence="4">
    <location>
        <begin position="809"/>
        <end position="836"/>
    </location>
</feature>
<evidence type="ECO:0000256" key="1">
    <source>
        <dbReference type="ARBA" id="ARBA00022737"/>
    </source>
</evidence>
<keyword evidence="2" id="KW-0863">Zinc-finger</keyword>
<dbReference type="InterPro" id="IPR036236">
    <property type="entry name" value="Znf_C2H2_sf"/>
</dbReference>
<evidence type="ECO:0000313" key="6">
    <source>
        <dbReference type="Proteomes" id="UP001521116"/>
    </source>
</evidence>
<dbReference type="InterPro" id="IPR056125">
    <property type="entry name" value="DUF7708"/>
</dbReference>
<dbReference type="InterPro" id="IPR013087">
    <property type="entry name" value="Znf_C2H2_type"/>
</dbReference>
<keyword evidence="2" id="KW-0479">Metal-binding</keyword>
<evidence type="ECO:0000256" key="3">
    <source>
        <dbReference type="SAM" id="MobiDB-lite"/>
    </source>
</evidence>
<dbReference type="PROSITE" id="PS50157">
    <property type="entry name" value="ZINC_FINGER_C2H2_2"/>
    <property type="match status" value="3"/>
</dbReference>
<evidence type="ECO:0000259" key="4">
    <source>
        <dbReference type="PROSITE" id="PS50157"/>
    </source>
</evidence>
<dbReference type="SMART" id="SM00355">
    <property type="entry name" value="ZnF_C2H2"/>
    <property type="match status" value="4"/>
</dbReference>
<organism evidence="5 6">
    <name type="scientific">Neofusicoccum ribis</name>
    <dbReference type="NCBI Taxonomy" id="45134"/>
    <lineage>
        <taxon>Eukaryota</taxon>
        <taxon>Fungi</taxon>
        <taxon>Dikarya</taxon>
        <taxon>Ascomycota</taxon>
        <taxon>Pezizomycotina</taxon>
        <taxon>Dothideomycetes</taxon>
        <taxon>Dothideomycetes incertae sedis</taxon>
        <taxon>Botryosphaeriales</taxon>
        <taxon>Botryosphaeriaceae</taxon>
        <taxon>Neofusicoccum</taxon>
    </lineage>
</organism>
<dbReference type="Pfam" id="PF24883">
    <property type="entry name" value="NPHP3_N"/>
    <property type="match status" value="1"/>
</dbReference>
<sequence length="1033" mass="119633">MSASQSPQALFEKALQDFKDEAGLTPDEEAQFKLTTLEELQKTVQATQLKQESSRRLRYMRRLQIFMDTMDQYGKVIEVFVNAADMVAFIWIAANFSEGFNSLLDAYQEIGESMPQVIQYKDVFHENTNMQKVLAMIYADLLEFHREALRCFKGRMWKQLFSATWRGFASKIKCMTADMHRHTRLLESQAGIVEFEELLRLRAQSKAQFEDMREREQLRRRKTVLASLIIEEAQKLPGTTVAFFYCRYQDAERNSFLALARGILSQLLAQNDGEDLLLYLYEKATRSGETALSSEKLAKEILETTLGKCTETYIVIDGLDECSREERKEISAFFRRTVESLPKTEPDRIRCLFISQDDGAARKDFKSLAKIEVTEKDNKPDIKDFVEAWQQKIKDKFDIDLDTYNVADIVVSGSKGMFLFAKLVTEHLYEQPTLKHLERELQPDIFPKGVEDAYKRILNRIGENTSEAKLKSAMTVLGWIVCAKRPLKWREIQGAVSIDWEAKTVDYKGKLSDDPKDLCASLVERRSDDSMELVHTTAKKYLINEQHVRTSEVEYELALRCLRYLSFPPLTLPFVDDEELETDIEEAILDGFYAFLDYAIVFWVAHFEESFSAYEDKDRLDLINEDLEEFLTAHWSNSKAKLPVPSKVKAKLERFKSQEFYERLAQAFVFSRKQKGHFGKAPSDEDILDLHRVVSRVRTILERLGSSASQASHESTLTEFYGPHWFKCPRMNCQFFDKGYKARSDREEHIARHERAFLCSFEGCHHADMGFATSKELDRHLSVVHNLDIAEDLEFPETPKPQKKQQGHIPCPECGEMFTRKYNMVSHRNTHGGVKRIKCQECEKAFYKSSDLDRHIKIHSGEKQYECVGPLKNGEKWGCRKKFARADKLKQHRQSETGRRCMQPLLDEQAQEKEKREELERERIRAEEAAKELERIKVEKERALEQAKKAESEEARELARKYAEAMSREWKRIQAGEEARQKAQKEAKESRRSHTPVHIPAITVEPPPPPEGSTALPPFSSLTRALSDNEPAD</sequence>
<proteinExistence type="predicted"/>
<feature type="region of interest" description="Disordered" evidence="3">
    <location>
        <begin position="975"/>
        <end position="1033"/>
    </location>
</feature>
<dbReference type="InterPro" id="IPR027417">
    <property type="entry name" value="P-loop_NTPase"/>
</dbReference>
<dbReference type="SUPFAM" id="SSF52540">
    <property type="entry name" value="P-loop containing nucleoside triphosphate hydrolases"/>
    <property type="match status" value="1"/>
</dbReference>
<dbReference type="Gene3D" id="3.40.50.300">
    <property type="entry name" value="P-loop containing nucleotide triphosphate hydrolases"/>
    <property type="match status" value="1"/>
</dbReference>
<evidence type="ECO:0000313" key="5">
    <source>
        <dbReference type="EMBL" id="KAL1637847.1"/>
    </source>
</evidence>
<dbReference type="Pfam" id="PF00096">
    <property type="entry name" value="zf-C2H2"/>
    <property type="match status" value="2"/>
</dbReference>
<feature type="domain" description="C2H2-type" evidence="4">
    <location>
        <begin position="837"/>
        <end position="864"/>
    </location>
</feature>
<reference evidence="5 6" key="1">
    <citation type="submission" date="2024-02" db="EMBL/GenBank/DDBJ databases">
        <title>De novo assembly and annotation of 12 fungi associated with fruit tree decline syndrome in Ontario, Canada.</title>
        <authorList>
            <person name="Sulman M."/>
            <person name="Ellouze W."/>
            <person name="Ilyukhin E."/>
        </authorList>
    </citation>
    <scope>NUCLEOTIDE SEQUENCE [LARGE SCALE GENOMIC DNA]</scope>
    <source>
        <strain evidence="5 6">M1-105</strain>
    </source>
</reference>
<dbReference type="PROSITE" id="PS00028">
    <property type="entry name" value="ZINC_FINGER_C2H2_1"/>
    <property type="match status" value="2"/>
</dbReference>
<keyword evidence="2" id="KW-0862">Zinc</keyword>
<dbReference type="Pfam" id="PF22939">
    <property type="entry name" value="WHD_GPIID"/>
    <property type="match status" value="1"/>
</dbReference>
<dbReference type="InterPro" id="IPR054471">
    <property type="entry name" value="GPIID_WHD"/>
</dbReference>
<dbReference type="EMBL" id="JAJVDC020000002">
    <property type="protein sequence ID" value="KAL1637847.1"/>
    <property type="molecule type" value="Genomic_DNA"/>
</dbReference>